<evidence type="ECO:0000313" key="3">
    <source>
        <dbReference type="Proteomes" id="UP001401887"/>
    </source>
</evidence>
<feature type="compositionally biased region" description="Pro residues" evidence="1">
    <location>
        <begin position="52"/>
        <end position="73"/>
    </location>
</feature>
<evidence type="ECO:0008006" key="4">
    <source>
        <dbReference type="Google" id="ProtNLM"/>
    </source>
</evidence>
<sequence>MGTLYDFTCAACGYTAASGGMDRGIDTVYVTVHCLNCRELMDVLAGRLSHDLPPPPPSLGAPATSPPPRPTVPPKEKLAEVKWRCRTGRFHRLEPWQPPGPCPKCGEVIERGEPVGIWD</sequence>
<evidence type="ECO:0000313" key="2">
    <source>
        <dbReference type="EMBL" id="GAA5514937.1"/>
    </source>
</evidence>
<evidence type="ECO:0000256" key="1">
    <source>
        <dbReference type="SAM" id="MobiDB-lite"/>
    </source>
</evidence>
<reference evidence="2 3" key="1">
    <citation type="submission" date="2024-02" db="EMBL/GenBank/DDBJ databases">
        <title>Deinococcus carri NBRC 110142.</title>
        <authorList>
            <person name="Ichikawa N."/>
            <person name="Katano-Makiyama Y."/>
            <person name="Hidaka K."/>
        </authorList>
    </citation>
    <scope>NUCLEOTIDE SEQUENCE [LARGE SCALE GENOMIC DNA]</scope>
    <source>
        <strain evidence="2 3">NBRC 110142</strain>
    </source>
</reference>
<comment type="caution">
    <text evidence="2">The sequence shown here is derived from an EMBL/GenBank/DDBJ whole genome shotgun (WGS) entry which is preliminary data.</text>
</comment>
<accession>A0ABP9WC86</accession>
<feature type="region of interest" description="Disordered" evidence="1">
    <location>
        <begin position="48"/>
        <end position="78"/>
    </location>
</feature>
<organism evidence="2 3">
    <name type="scientific">Deinococcus carri</name>
    <dbReference type="NCBI Taxonomy" id="1211323"/>
    <lineage>
        <taxon>Bacteria</taxon>
        <taxon>Thermotogati</taxon>
        <taxon>Deinococcota</taxon>
        <taxon>Deinococci</taxon>
        <taxon>Deinococcales</taxon>
        <taxon>Deinococcaceae</taxon>
        <taxon>Deinococcus</taxon>
    </lineage>
</organism>
<dbReference type="RefSeq" id="WP_345468233.1">
    <property type="nucleotide sequence ID" value="NZ_BAABRP010000028.1"/>
</dbReference>
<name>A0ABP9WC86_9DEIO</name>
<dbReference type="Proteomes" id="UP001401887">
    <property type="component" value="Unassembled WGS sequence"/>
</dbReference>
<dbReference type="EMBL" id="BAABRP010000028">
    <property type="protein sequence ID" value="GAA5514937.1"/>
    <property type="molecule type" value="Genomic_DNA"/>
</dbReference>
<keyword evidence="3" id="KW-1185">Reference proteome</keyword>
<protein>
    <recommendedName>
        <fullName evidence="4">Zinc ribbon domain-containing protein</fullName>
    </recommendedName>
</protein>
<proteinExistence type="predicted"/>
<gene>
    <name evidence="2" type="ORF">Dcar01_03701</name>
</gene>